<keyword evidence="4" id="KW-1185">Reference proteome</keyword>
<name>A0A3N2DCB1_9MICO</name>
<reference evidence="3 4" key="1">
    <citation type="submission" date="2018-11" db="EMBL/GenBank/DDBJ databases">
        <title>Sequencing the genomes of 1000 actinobacteria strains.</title>
        <authorList>
            <person name="Klenk H.-P."/>
        </authorList>
    </citation>
    <scope>NUCLEOTIDE SEQUENCE [LARGE SCALE GENOMIC DNA]</scope>
    <source>
        <strain evidence="3 4">DSM 13521</strain>
    </source>
</reference>
<dbReference type="SUPFAM" id="SSF53474">
    <property type="entry name" value="alpha/beta-Hydrolases"/>
    <property type="match status" value="1"/>
</dbReference>
<comment type="caution">
    <text evidence="3">The sequence shown here is derived from an EMBL/GenBank/DDBJ whole genome shotgun (WGS) entry which is preliminary data.</text>
</comment>
<gene>
    <name evidence="3" type="ORF">EDD28_1991</name>
</gene>
<evidence type="ECO:0000313" key="3">
    <source>
        <dbReference type="EMBL" id="ROR97393.1"/>
    </source>
</evidence>
<dbReference type="Pfam" id="PF12146">
    <property type="entry name" value="Hydrolase_4"/>
    <property type="match status" value="1"/>
</dbReference>
<dbReference type="Proteomes" id="UP000275356">
    <property type="component" value="Unassembled WGS sequence"/>
</dbReference>
<feature type="region of interest" description="Disordered" evidence="1">
    <location>
        <begin position="1"/>
        <end position="22"/>
    </location>
</feature>
<dbReference type="EMBL" id="RKHQ01000001">
    <property type="protein sequence ID" value="ROR97393.1"/>
    <property type="molecule type" value="Genomic_DNA"/>
</dbReference>
<evidence type="ECO:0000256" key="1">
    <source>
        <dbReference type="SAM" id="MobiDB-lite"/>
    </source>
</evidence>
<dbReference type="InterPro" id="IPR029058">
    <property type="entry name" value="AB_hydrolase_fold"/>
</dbReference>
<dbReference type="RefSeq" id="WP_170169420.1">
    <property type="nucleotide sequence ID" value="NZ_RKHQ01000001.1"/>
</dbReference>
<accession>A0A3N2DCB1</accession>
<organism evidence="3 4">
    <name type="scientific">Salana multivorans</name>
    <dbReference type="NCBI Taxonomy" id="120377"/>
    <lineage>
        <taxon>Bacteria</taxon>
        <taxon>Bacillati</taxon>
        <taxon>Actinomycetota</taxon>
        <taxon>Actinomycetes</taxon>
        <taxon>Micrococcales</taxon>
        <taxon>Beutenbergiaceae</taxon>
        <taxon>Salana</taxon>
    </lineage>
</organism>
<dbReference type="AlphaFoldDB" id="A0A3N2DCB1"/>
<dbReference type="InterPro" id="IPR022742">
    <property type="entry name" value="Hydrolase_4"/>
</dbReference>
<evidence type="ECO:0000313" key="4">
    <source>
        <dbReference type="Proteomes" id="UP000275356"/>
    </source>
</evidence>
<dbReference type="Gene3D" id="3.40.50.1820">
    <property type="entry name" value="alpha/beta hydrolase"/>
    <property type="match status" value="1"/>
</dbReference>
<protein>
    <submittedName>
        <fullName evidence="3">Alpha-beta hydrolase superfamily lysophospholipase</fullName>
    </submittedName>
</protein>
<sequence>MTPQEPSPQEPGRQEPGQRQPALVERTALVVRGVQRRALLTLPPAARRVVVLVHGSGHGDAEGFGPYREALAELGCASLVVDKAMEGYSALRRDYDALARDAAETVAWVHRRLPGLPVSLLGYSEGSWVALKAASLVPIDRLVLCSAPLVRPKEQTAHHWAAEHGHLPGPLRRCGALVVRTVLGWTDYGDVDPRPDLARLGVPVLLVLGGEDRTLDVAGAARVLEEHVRGERAVVVERSGHALPADGRWLHRVAAEWPGGRG</sequence>
<keyword evidence="3" id="KW-0378">Hydrolase</keyword>
<evidence type="ECO:0000259" key="2">
    <source>
        <dbReference type="Pfam" id="PF12146"/>
    </source>
</evidence>
<dbReference type="GO" id="GO:0016787">
    <property type="term" value="F:hydrolase activity"/>
    <property type="evidence" value="ECO:0007669"/>
    <property type="project" value="UniProtKB-KW"/>
</dbReference>
<proteinExistence type="predicted"/>
<feature type="domain" description="Serine aminopeptidase S33" evidence="2">
    <location>
        <begin position="46"/>
        <end position="162"/>
    </location>
</feature>